<evidence type="ECO:0000313" key="1">
    <source>
        <dbReference type="EMBL" id="MTD54150.1"/>
    </source>
</evidence>
<dbReference type="Proteomes" id="UP000440096">
    <property type="component" value="Unassembled WGS sequence"/>
</dbReference>
<dbReference type="InterPro" id="IPR018988">
    <property type="entry name" value="DUF2000"/>
</dbReference>
<dbReference type="AlphaFoldDB" id="A0A6N7Z2J9"/>
<dbReference type="InterPro" id="IPR017021">
    <property type="entry name" value="UCP033763"/>
</dbReference>
<sequence length="159" mass="16523">MTEEHQELRAVLAADVREGVGTRAAKLKWVIVADESLGAGLIANAATCLGAAVASALPEVVGAGAVDASGQAHPGLPWSGCSILAADAAKVREIRTKAVAKDGLFIADMSKHAQVSRNYEEYRAAVAASDEDELSYYAVSLVGPRNKIDKLVGGLPLLR</sequence>
<protein>
    <submittedName>
        <fullName evidence="1">DUF2000 family protein</fullName>
    </submittedName>
</protein>
<dbReference type="Pfam" id="PF09391">
    <property type="entry name" value="DUF2000"/>
    <property type="match status" value="1"/>
</dbReference>
<gene>
    <name evidence="1" type="ORF">GKO32_09210</name>
</gene>
<organism evidence="1 2">
    <name type="scientific">Amycolatopsis pithecellobii</name>
    <dbReference type="NCBI Taxonomy" id="664692"/>
    <lineage>
        <taxon>Bacteria</taxon>
        <taxon>Bacillati</taxon>
        <taxon>Actinomycetota</taxon>
        <taxon>Actinomycetes</taxon>
        <taxon>Pseudonocardiales</taxon>
        <taxon>Pseudonocardiaceae</taxon>
        <taxon>Amycolatopsis</taxon>
    </lineage>
</organism>
<evidence type="ECO:0000313" key="2">
    <source>
        <dbReference type="Proteomes" id="UP000440096"/>
    </source>
</evidence>
<dbReference type="InterPro" id="IPR023476">
    <property type="entry name" value="Pep_tRNA_hydro_II_dom_sf"/>
</dbReference>
<dbReference type="PIRSF" id="PIRSF033736">
    <property type="entry name" value="UCP033763"/>
    <property type="match status" value="1"/>
</dbReference>
<dbReference type="RefSeq" id="WP_312867714.1">
    <property type="nucleotide sequence ID" value="NZ_WMBA01000010.1"/>
</dbReference>
<proteinExistence type="predicted"/>
<comment type="caution">
    <text evidence="1">The sequence shown here is derived from an EMBL/GenBank/DDBJ whole genome shotgun (WGS) entry which is preliminary data.</text>
</comment>
<dbReference type="SUPFAM" id="SSF102462">
    <property type="entry name" value="Peptidyl-tRNA hydrolase II"/>
    <property type="match status" value="1"/>
</dbReference>
<name>A0A6N7Z2J9_9PSEU</name>
<dbReference type="EMBL" id="WMBA01000010">
    <property type="protein sequence ID" value="MTD54150.1"/>
    <property type="molecule type" value="Genomic_DNA"/>
</dbReference>
<accession>A0A6N7Z2J9</accession>
<keyword evidence="2" id="KW-1185">Reference proteome</keyword>
<dbReference type="Gene3D" id="3.40.1490.10">
    <property type="entry name" value="Bit1"/>
    <property type="match status" value="1"/>
</dbReference>
<reference evidence="1 2" key="1">
    <citation type="submission" date="2019-11" db="EMBL/GenBank/DDBJ databases">
        <title>Draft genome of Amycolatopsis RM579.</title>
        <authorList>
            <person name="Duangmal K."/>
            <person name="Mingma R."/>
        </authorList>
    </citation>
    <scope>NUCLEOTIDE SEQUENCE [LARGE SCALE GENOMIC DNA]</scope>
    <source>
        <strain evidence="1 2">RM579</strain>
    </source>
</reference>